<evidence type="ECO:0000313" key="2">
    <source>
        <dbReference type="Proteomes" id="UP000320176"/>
    </source>
</evidence>
<protein>
    <recommendedName>
        <fullName evidence="3">Sulfatase</fullName>
    </recommendedName>
</protein>
<dbReference type="InterPro" id="IPR006311">
    <property type="entry name" value="TAT_signal"/>
</dbReference>
<proteinExistence type="predicted"/>
<dbReference type="PROSITE" id="PS51318">
    <property type="entry name" value="TAT"/>
    <property type="match status" value="1"/>
</dbReference>
<dbReference type="InterPro" id="IPR017850">
    <property type="entry name" value="Alkaline_phosphatase_core_sf"/>
</dbReference>
<gene>
    <name evidence="1" type="ORF">Pla52n_56910</name>
</gene>
<dbReference type="PANTHER" id="PTHR43737">
    <property type="entry name" value="BLL7424 PROTEIN"/>
    <property type="match status" value="1"/>
</dbReference>
<dbReference type="EMBL" id="SJPN01000008">
    <property type="protein sequence ID" value="TWT93863.1"/>
    <property type="molecule type" value="Genomic_DNA"/>
</dbReference>
<evidence type="ECO:0008006" key="3">
    <source>
        <dbReference type="Google" id="ProtNLM"/>
    </source>
</evidence>
<accession>A0A5C6A691</accession>
<dbReference type="Proteomes" id="UP000320176">
    <property type="component" value="Unassembled WGS sequence"/>
</dbReference>
<reference evidence="1 2" key="1">
    <citation type="submission" date="2019-02" db="EMBL/GenBank/DDBJ databases">
        <title>Deep-cultivation of Planctomycetes and their phenomic and genomic characterization uncovers novel biology.</title>
        <authorList>
            <person name="Wiegand S."/>
            <person name="Jogler M."/>
            <person name="Boedeker C."/>
            <person name="Pinto D."/>
            <person name="Vollmers J."/>
            <person name="Rivas-Marin E."/>
            <person name="Kohn T."/>
            <person name="Peeters S.H."/>
            <person name="Heuer A."/>
            <person name="Rast P."/>
            <person name="Oberbeckmann S."/>
            <person name="Bunk B."/>
            <person name="Jeske O."/>
            <person name="Meyerdierks A."/>
            <person name="Storesund J.E."/>
            <person name="Kallscheuer N."/>
            <person name="Luecker S."/>
            <person name="Lage O.M."/>
            <person name="Pohl T."/>
            <person name="Merkel B.J."/>
            <person name="Hornburger P."/>
            <person name="Mueller R.-W."/>
            <person name="Bruemmer F."/>
            <person name="Labrenz M."/>
            <person name="Spormann A.M."/>
            <person name="Op Den Camp H."/>
            <person name="Overmann J."/>
            <person name="Amann R."/>
            <person name="Jetten M.S.M."/>
            <person name="Mascher T."/>
            <person name="Medema M.H."/>
            <person name="Devos D.P."/>
            <person name="Kaster A.-K."/>
            <person name="Ovreas L."/>
            <person name="Rohde M."/>
            <person name="Galperin M.Y."/>
            <person name="Jogler C."/>
        </authorList>
    </citation>
    <scope>NUCLEOTIDE SEQUENCE [LARGE SCALE GENOMIC DNA]</scope>
    <source>
        <strain evidence="1 2">Pla52n</strain>
    </source>
</reference>
<evidence type="ECO:0000313" key="1">
    <source>
        <dbReference type="EMBL" id="TWT93863.1"/>
    </source>
</evidence>
<dbReference type="AlphaFoldDB" id="A0A5C6A691"/>
<dbReference type="InterPro" id="IPR010869">
    <property type="entry name" value="DUF1501"/>
</dbReference>
<organism evidence="1 2">
    <name type="scientific">Stieleria varia</name>
    <dbReference type="NCBI Taxonomy" id="2528005"/>
    <lineage>
        <taxon>Bacteria</taxon>
        <taxon>Pseudomonadati</taxon>
        <taxon>Planctomycetota</taxon>
        <taxon>Planctomycetia</taxon>
        <taxon>Pirellulales</taxon>
        <taxon>Pirellulaceae</taxon>
        <taxon>Stieleria</taxon>
    </lineage>
</organism>
<dbReference type="PANTHER" id="PTHR43737:SF1">
    <property type="entry name" value="DUF1501 DOMAIN-CONTAINING PROTEIN"/>
    <property type="match status" value="1"/>
</dbReference>
<dbReference type="SUPFAM" id="SSF53649">
    <property type="entry name" value="Alkaline phosphatase-like"/>
    <property type="match status" value="1"/>
</dbReference>
<name>A0A5C6A691_9BACT</name>
<sequence>MSIDRRALLAGTSCGFGYLALQALCHQQAFAATATASGLSAKRPPIAPRAKRVIFLCMSGGPAQMDTFDHKPQTTSKGHPGSVFAFDRHGESGLPISELLPETARHADQLCVINGMHADTGIHAQSFLQLHTGERLRKRPSLGSWISYGLGTENQNLPGFISLNTSKSSVYSSEFLPSIHNGTPIGVNGENMSTATINNIESDHLPMDAKRRQLDWVQSLNRQHVSSRAVDHQLNGVIESMELGFRMQAESPDLLDIRDETENTLRRYRVGKQTEQVGTCKVTDFGRQCLLARRFSEAGVRFVEVNHGSWDQHKNHRRDLRANCEATDAPIAALLDDLRQRGLLEDTLVIWGGEFGRPGLNPNDKKDETGHNANGFTFWLAGGGVKGGYVHGKTDATGARAVEGKVHFRDLHATILHLLGLPPNDLQYWHAGRHHRLTGPDGGKVVTDLFA</sequence>
<dbReference type="RefSeq" id="WP_315855012.1">
    <property type="nucleotide sequence ID" value="NZ_CP151726.1"/>
</dbReference>
<dbReference type="Gene3D" id="3.40.720.10">
    <property type="entry name" value="Alkaline Phosphatase, subunit A"/>
    <property type="match status" value="1"/>
</dbReference>
<comment type="caution">
    <text evidence="1">The sequence shown here is derived from an EMBL/GenBank/DDBJ whole genome shotgun (WGS) entry which is preliminary data.</text>
</comment>
<keyword evidence="2" id="KW-1185">Reference proteome</keyword>
<dbReference type="Pfam" id="PF07394">
    <property type="entry name" value="DUF1501"/>
    <property type="match status" value="1"/>
</dbReference>